<feature type="domain" description="SPRY" evidence="3">
    <location>
        <begin position="48"/>
        <end position="189"/>
    </location>
</feature>
<proteinExistence type="predicted"/>
<evidence type="ECO:0000256" key="1">
    <source>
        <dbReference type="SAM" id="Coils"/>
    </source>
</evidence>
<feature type="region of interest" description="Disordered" evidence="2">
    <location>
        <begin position="506"/>
        <end position="530"/>
    </location>
</feature>
<evidence type="ECO:0000259" key="3">
    <source>
        <dbReference type="Pfam" id="PF00622"/>
    </source>
</evidence>
<dbReference type="Proteomes" id="UP001190700">
    <property type="component" value="Unassembled WGS sequence"/>
</dbReference>
<feature type="region of interest" description="Disordered" evidence="2">
    <location>
        <begin position="767"/>
        <end position="816"/>
    </location>
</feature>
<name>A0AAE0BD86_9CHLO</name>
<dbReference type="Pfam" id="PF00622">
    <property type="entry name" value="SPRY"/>
    <property type="match status" value="1"/>
</dbReference>
<evidence type="ECO:0000313" key="5">
    <source>
        <dbReference type="Proteomes" id="UP001190700"/>
    </source>
</evidence>
<dbReference type="InterPro" id="IPR013320">
    <property type="entry name" value="ConA-like_dom_sf"/>
</dbReference>
<dbReference type="CDD" id="cd11709">
    <property type="entry name" value="SPRY"/>
    <property type="match status" value="1"/>
</dbReference>
<feature type="region of interest" description="Disordered" evidence="2">
    <location>
        <begin position="352"/>
        <end position="424"/>
    </location>
</feature>
<feature type="compositionally biased region" description="Low complexity" evidence="2">
    <location>
        <begin position="390"/>
        <end position="401"/>
    </location>
</feature>
<feature type="coiled-coil region" evidence="1">
    <location>
        <begin position="617"/>
        <end position="644"/>
    </location>
</feature>
<evidence type="ECO:0000313" key="4">
    <source>
        <dbReference type="EMBL" id="KAK3234431.1"/>
    </source>
</evidence>
<protein>
    <recommendedName>
        <fullName evidence="3">SPRY domain-containing protein</fullName>
    </recommendedName>
</protein>
<gene>
    <name evidence="4" type="ORF">CYMTET_55314</name>
</gene>
<dbReference type="InterPro" id="IPR003877">
    <property type="entry name" value="SPRY_dom"/>
</dbReference>
<accession>A0AAE0BD86</accession>
<dbReference type="EMBL" id="LGRX02035497">
    <property type="protein sequence ID" value="KAK3234431.1"/>
    <property type="molecule type" value="Genomic_DNA"/>
</dbReference>
<dbReference type="SUPFAM" id="SSF49899">
    <property type="entry name" value="Concanavalin A-like lectins/glucanases"/>
    <property type="match status" value="1"/>
</dbReference>
<comment type="caution">
    <text evidence="4">The sequence shown here is derived from an EMBL/GenBank/DDBJ whole genome shotgun (WGS) entry which is preliminary data.</text>
</comment>
<keyword evidence="5" id="KW-1185">Reference proteome</keyword>
<dbReference type="InterPro" id="IPR043136">
    <property type="entry name" value="B30.2/SPRY_sf"/>
</dbReference>
<feature type="compositionally biased region" description="Low complexity" evidence="2">
    <location>
        <begin position="518"/>
        <end position="530"/>
    </location>
</feature>
<organism evidence="4 5">
    <name type="scientific">Cymbomonas tetramitiformis</name>
    <dbReference type="NCBI Taxonomy" id="36881"/>
    <lineage>
        <taxon>Eukaryota</taxon>
        <taxon>Viridiplantae</taxon>
        <taxon>Chlorophyta</taxon>
        <taxon>Pyramimonadophyceae</taxon>
        <taxon>Pyramimonadales</taxon>
        <taxon>Pyramimonadaceae</taxon>
        <taxon>Cymbomonas</taxon>
    </lineage>
</organism>
<evidence type="ECO:0000256" key="2">
    <source>
        <dbReference type="SAM" id="MobiDB-lite"/>
    </source>
</evidence>
<feature type="compositionally biased region" description="Basic and acidic residues" evidence="2">
    <location>
        <begin position="767"/>
        <end position="782"/>
    </location>
</feature>
<sequence>MEFVHYPDCIHLSNSCRTAQLTATVGSTLRTGKTVLTPTRCALGVLRWTIRIDEASNALLAVGISLKGHTSTEVGGSTVSGARVVGLAGGPESSTPTCTWGYLSRGPSIGGAANPARGGKMAGGVKHPYGTGFSNGDLIGVALDSRTPGGATLRFYCNFVDQGVAYTGLPRGDFCIAVSMYSEGQKVTLLKGDVQHPQTYSATSLQQTGIQLQQLAQSMASRCEACRARASPLKHGFAERSAPFAAADPTHLNLRGEASVAGFVGNSKGIWGGRAGDARQAKITLAGVVRGEDAGRVEETEKEIRAHFEQRRAQLAEREAAALEKLNTVREAQLAKVQRQEAHIEEVCRWVDPSARPGVGPPSTAGHGHTLNGDAQPLAADEGAADRADSAPAAEPSLALPHGAPGRPPLMPSWAQSAAGPGAQRRLMVPRPVSSGAQAGHQEPSGSLPECTRCELPVGTNPHCGRCKMHSHSPGASTSGPTRIVNSIHSAAPPAFAPTHALQSDVGAAASGRTQLDSASEPASSAAAAVDLPRRRLDDLRGVIGTAPLSGAADTEHQQQEWEGGGCGPPCPLDCVVDSAGFLHGLHAIKTAALAGGDEAPPAAPDPRQHQFSDGAVVLLQNQLAKCQEKLKKKESRLEEKTLLLKRCNPVSPTDFTALPPSSPGGSFFHLDASQAAAAGWVDQESPACAASVVAGAVNAVLVNLQPKAVRLKQADVLQVYTRMWTADVELCRANLRAELGGGALDLSPLEDVLASVSTELSNEAWRKKAADSNEGCSKEEGVDGEEDEEEEGAQAQPGVRDEVGPGRGRGGRKDAEWRANREITLQALRLVLSRMAPQQTQAVFARLRDLAYSPQLDVVASKLATLRAKRGALAKLTGEKPSTAPVGNERLMSAATAAADSLGMKVRCWRFMARGNSAGLEVNCSATDSAEKVAQQWQGLRAALLRPATVLIYHMENHYCLIFAAREWRVAGGYSGNRQIRQILCARPGQQPSNWIDFETVRQTLLQWHGYCIIGVTCPEGNGSKGRSTMSS</sequence>
<dbReference type="AlphaFoldDB" id="A0AAE0BD86"/>
<keyword evidence="1" id="KW-0175">Coiled coil</keyword>
<feature type="coiled-coil region" evidence="1">
    <location>
        <begin position="297"/>
        <end position="326"/>
    </location>
</feature>
<reference evidence="4 5" key="1">
    <citation type="journal article" date="2015" name="Genome Biol. Evol.">
        <title>Comparative Genomics of a Bacterivorous Green Alga Reveals Evolutionary Causalities and Consequences of Phago-Mixotrophic Mode of Nutrition.</title>
        <authorList>
            <person name="Burns J.A."/>
            <person name="Paasch A."/>
            <person name="Narechania A."/>
            <person name="Kim E."/>
        </authorList>
    </citation>
    <scope>NUCLEOTIDE SEQUENCE [LARGE SCALE GENOMIC DNA]</scope>
    <source>
        <strain evidence="4 5">PLY_AMNH</strain>
    </source>
</reference>
<dbReference type="Gene3D" id="2.60.120.920">
    <property type="match status" value="1"/>
</dbReference>
<feature type="compositionally biased region" description="Acidic residues" evidence="2">
    <location>
        <begin position="783"/>
        <end position="793"/>
    </location>
</feature>